<keyword evidence="20" id="KW-1185">Reference proteome</keyword>
<evidence type="ECO:0000256" key="1">
    <source>
        <dbReference type="ARBA" id="ARBA00001668"/>
    </source>
</evidence>
<keyword evidence="6" id="KW-0227">DNA damage</keyword>
<dbReference type="InterPro" id="IPR012319">
    <property type="entry name" value="FPG_cat"/>
</dbReference>
<comment type="catalytic activity">
    <reaction evidence="1">
        <text>Hydrolysis of DNA containing ring-opened 7-methylguanine residues, releasing 2,6-diamino-4-hydroxy-5-(N-methyl)formamidopyrimidine.</text>
        <dbReference type="EC" id="3.2.2.23"/>
    </reaction>
</comment>
<dbReference type="FunFam" id="1.10.8.50:FF:000003">
    <property type="entry name" value="Formamidopyrimidine-DNA glycosylase"/>
    <property type="match status" value="1"/>
</dbReference>
<dbReference type="GO" id="GO:0006284">
    <property type="term" value="P:base-excision repair"/>
    <property type="evidence" value="ECO:0007669"/>
    <property type="project" value="InterPro"/>
</dbReference>
<dbReference type="Proteomes" id="UP000053370">
    <property type="component" value="Unassembled WGS sequence"/>
</dbReference>
<dbReference type="SUPFAM" id="SSF46946">
    <property type="entry name" value="S13-like H2TH domain"/>
    <property type="match status" value="1"/>
</dbReference>
<evidence type="ECO:0000256" key="6">
    <source>
        <dbReference type="ARBA" id="ARBA00022763"/>
    </source>
</evidence>
<dbReference type="Pfam" id="PF01149">
    <property type="entry name" value="Fapy_DNA_glyco"/>
    <property type="match status" value="1"/>
</dbReference>
<evidence type="ECO:0000256" key="5">
    <source>
        <dbReference type="ARBA" id="ARBA00022723"/>
    </source>
</evidence>
<evidence type="ECO:0000256" key="15">
    <source>
        <dbReference type="ARBA" id="ARBA00044632"/>
    </source>
</evidence>
<dbReference type="STRING" id="1678840.ATC1_13269"/>
<dbReference type="PROSITE" id="PS50159">
    <property type="entry name" value="RIBOSOMAL_S13_2"/>
    <property type="match status" value="1"/>
</dbReference>
<evidence type="ECO:0000313" key="20">
    <source>
        <dbReference type="Proteomes" id="UP000053370"/>
    </source>
</evidence>
<dbReference type="PANTHER" id="PTHR22993:SF9">
    <property type="entry name" value="FORMAMIDOPYRIMIDINE-DNA GLYCOSYLASE"/>
    <property type="match status" value="1"/>
</dbReference>
<dbReference type="PROSITE" id="PS51068">
    <property type="entry name" value="FPG_CAT"/>
    <property type="match status" value="1"/>
</dbReference>
<dbReference type="InterPro" id="IPR010979">
    <property type="entry name" value="Ribosomal_uS13-like_H2TH"/>
</dbReference>
<dbReference type="Gene3D" id="3.20.190.10">
    <property type="entry name" value="MutM-like, N-terminal"/>
    <property type="match status" value="1"/>
</dbReference>
<feature type="domain" description="Formamidopyrimidine-DNA glycosylase catalytic" evidence="18">
    <location>
        <begin position="2"/>
        <end position="122"/>
    </location>
</feature>
<evidence type="ECO:0000256" key="8">
    <source>
        <dbReference type="ARBA" id="ARBA00022801"/>
    </source>
</evidence>
<evidence type="ECO:0000256" key="10">
    <source>
        <dbReference type="ARBA" id="ARBA00023125"/>
    </source>
</evidence>
<evidence type="ECO:0000256" key="4">
    <source>
        <dbReference type="ARBA" id="ARBA00011245"/>
    </source>
</evidence>
<dbReference type="GO" id="GO:0140078">
    <property type="term" value="F:class I DNA-(apurinic or apyrimidinic site) endonuclease activity"/>
    <property type="evidence" value="ECO:0007669"/>
    <property type="project" value="UniProtKB-EC"/>
</dbReference>
<evidence type="ECO:0000256" key="11">
    <source>
        <dbReference type="ARBA" id="ARBA00023204"/>
    </source>
</evidence>
<protein>
    <submittedName>
        <fullName evidence="19">DNA-(Apurinic/apyrimidinic site) lyase</fullName>
    </submittedName>
</protein>
<keyword evidence="8" id="KW-0378">Hydrolase</keyword>
<comment type="subunit">
    <text evidence="4">Monomer.</text>
</comment>
<evidence type="ECO:0000256" key="2">
    <source>
        <dbReference type="ARBA" id="ARBA00001947"/>
    </source>
</evidence>
<dbReference type="SUPFAM" id="SSF57716">
    <property type="entry name" value="Glucocorticoid receptor-like (DNA-binding domain)"/>
    <property type="match status" value="1"/>
</dbReference>
<keyword evidence="11" id="KW-0234">DNA repair</keyword>
<keyword evidence="14" id="KW-0326">Glycosidase</keyword>
<evidence type="ECO:0000259" key="17">
    <source>
        <dbReference type="PROSITE" id="PS51066"/>
    </source>
</evidence>
<sequence>MPELPEVETFVRSLKFGGMTGEPILNRLIQHADLFWYRTLAFSDEGDNFLSWFPGKTIEDITRRGKYIILSIPPKFLIIHLRMSGDLRVESQNSQINKKHDRFLIEFCDSYRLVFNDPRKFGRIWLINHPEYVFQKLGIEPFSSSFTAAWMKENARKKKKVIKTLLLDQTFIAGIGNIYSDEALYRAGIHPNRKADDLSDAEIDQLTHAIQNVLQAGIAQNGASIDWVYRGGNFQNHFQVYHRSGKPCYRCGTLIERSVIGQRSAHFCPNCQI</sequence>
<evidence type="ECO:0000313" key="19">
    <source>
        <dbReference type="EMBL" id="GAP40297.1"/>
    </source>
</evidence>
<keyword evidence="12 19" id="KW-0456">Lyase</keyword>
<dbReference type="OrthoDB" id="9800855at2"/>
<dbReference type="SUPFAM" id="SSF81624">
    <property type="entry name" value="N-terminal domain of MutM-like DNA repair proteins"/>
    <property type="match status" value="1"/>
</dbReference>
<dbReference type="CDD" id="cd08966">
    <property type="entry name" value="EcFpg-like_N"/>
    <property type="match status" value="1"/>
</dbReference>
<evidence type="ECO:0000259" key="18">
    <source>
        <dbReference type="PROSITE" id="PS51068"/>
    </source>
</evidence>
<feature type="domain" description="FPG-type" evidence="17">
    <location>
        <begin position="239"/>
        <end position="273"/>
    </location>
</feature>
<dbReference type="RefSeq" id="WP_062279459.1">
    <property type="nucleotide sequence ID" value="NZ_DF968181.1"/>
</dbReference>
<dbReference type="PROSITE" id="PS51066">
    <property type="entry name" value="ZF_FPG_2"/>
    <property type="match status" value="1"/>
</dbReference>
<comment type="catalytic activity">
    <reaction evidence="15">
        <text>2'-deoxyribonucleotide-(2'-deoxyribose 5'-phosphate)-2'-deoxyribonucleotide-DNA = a 3'-end 2'-deoxyribonucleotide-(2,3-dehydro-2,3-deoxyribose 5'-phosphate)-DNA + a 5'-end 5'-phospho-2'-deoxyribonucleoside-DNA + H(+)</text>
        <dbReference type="Rhea" id="RHEA:66592"/>
        <dbReference type="Rhea" id="RHEA-COMP:13180"/>
        <dbReference type="Rhea" id="RHEA-COMP:16897"/>
        <dbReference type="Rhea" id="RHEA-COMP:17067"/>
        <dbReference type="ChEBI" id="CHEBI:15378"/>
        <dbReference type="ChEBI" id="CHEBI:136412"/>
        <dbReference type="ChEBI" id="CHEBI:157695"/>
        <dbReference type="ChEBI" id="CHEBI:167181"/>
        <dbReference type="EC" id="4.2.99.18"/>
    </reaction>
</comment>
<dbReference type="AlphaFoldDB" id="A0A0S7BU51"/>
<keyword evidence="9" id="KW-0862">Zinc</keyword>
<evidence type="ECO:0000256" key="14">
    <source>
        <dbReference type="ARBA" id="ARBA00023295"/>
    </source>
</evidence>
<keyword evidence="5" id="KW-0479">Metal-binding</keyword>
<name>A0A0S7BU51_9CHLR</name>
<evidence type="ECO:0000256" key="7">
    <source>
        <dbReference type="ARBA" id="ARBA00022771"/>
    </source>
</evidence>
<proteinExistence type="inferred from homology"/>
<dbReference type="GO" id="GO:0034039">
    <property type="term" value="F:8-oxo-7,8-dihydroguanine DNA N-glycosylase activity"/>
    <property type="evidence" value="ECO:0007669"/>
    <property type="project" value="TreeGrafter"/>
</dbReference>
<dbReference type="GO" id="GO:0008270">
    <property type="term" value="F:zinc ion binding"/>
    <property type="evidence" value="ECO:0007669"/>
    <property type="project" value="UniProtKB-KW"/>
</dbReference>
<evidence type="ECO:0000256" key="9">
    <source>
        <dbReference type="ARBA" id="ARBA00022833"/>
    </source>
</evidence>
<dbReference type="GO" id="GO:0003684">
    <property type="term" value="F:damaged DNA binding"/>
    <property type="evidence" value="ECO:0007669"/>
    <property type="project" value="InterPro"/>
</dbReference>
<dbReference type="PANTHER" id="PTHR22993">
    <property type="entry name" value="FORMAMIDOPYRIMIDINE-DNA GLYCOSYLASE"/>
    <property type="match status" value="1"/>
</dbReference>
<dbReference type="NCBIfam" id="TIGR00577">
    <property type="entry name" value="fpg"/>
    <property type="match status" value="1"/>
</dbReference>
<gene>
    <name evidence="19" type="ORF">ATC1_13269</name>
</gene>
<dbReference type="Pfam" id="PF06827">
    <property type="entry name" value="zf-FPG_IleRS"/>
    <property type="match status" value="1"/>
</dbReference>
<reference evidence="19" key="1">
    <citation type="journal article" date="2015" name="Genome Announc.">
        <title>Draft Genome Sequence of Anaerolineae Strain TC1, a Novel Isolate from a Methanogenic Wastewater Treatment System.</title>
        <authorList>
            <person name="Matsuura N."/>
            <person name="Tourlousse D.M."/>
            <person name="Sun L."/>
            <person name="Toyonaga M."/>
            <person name="Kuroda K."/>
            <person name="Ohashi A."/>
            <person name="Cruz R."/>
            <person name="Yamaguchi T."/>
            <person name="Sekiguchi Y."/>
        </authorList>
    </citation>
    <scope>NUCLEOTIDE SEQUENCE [LARGE SCALE GENOMIC DNA]</scope>
    <source>
        <strain evidence="19">TC1</strain>
    </source>
</reference>
<dbReference type="PATRIC" id="fig|1678840.3.peg.1522"/>
<keyword evidence="7 16" id="KW-0863">Zinc-finger</keyword>
<dbReference type="Pfam" id="PF06831">
    <property type="entry name" value="H2TH"/>
    <property type="match status" value="1"/>
</dbReference>
<dbReference type="InterPro" id="IPR015887">
    <property type="entry name" value="DNA_glyclase_Znf_dom_DNA_BS"/>
</dbReference>
<accession>A0A0S7BU51</accession>
<keyword evidence="10" id="KW-0238">DNA-binding</keyword>
<evidence type="ECO:0000256" key="16">
    <source>
        <dbReference type="PROSITE-ProRule" id="PRU00391"/>
    </source>
</evidence>
<dbReference type="InterPro" id="IPR000214">
    <property type="entry name" value="Znf_DNA_glyclase/AP_lyase"/>
</dbReference>
<dbReference type="InterPro" id="IPR010663">
    <property type="entry name" value="Znf_FPG/IleRS"/>
</dbReference>
<comment type="similarity">
    <text evidence="3">Belongs to the FPG family.</text>
</comment>
<dbReference type="InterPro" id="IPR035937">
    <property type="entry name" value="FPG_N"/>
</dbReference>
<dbReference type="PROSITE" id="PS01242">
    <property type="entry name" value="ZF_FPG_1"/>
    <property type="match status" value="1"/>
</dbReference>
<dbReference type="EMBL" id="DF968181">
    <property type="protein sequence ID" value="GAP40297.1"/>
    <property type="molecule type" value="Genomic_DNA"/>
</dbReference>
<evidence type="ECO:0000256" key="3">
    <source>
        <dbReference type="ARBA" id="ARBA00009409"/>
    </source>
</evidence>
<keyword evidence="13" id="KW-0511">Multifunctional enzyme</keyword>
<organism evidence="19">
    <name type="scientific">Flexilinea flocculi</name>
    <dbReference type="NCBI Taxonomy" id="1678840"/>
    <lineage>
        <taxon>Bacteria</taxon>
        <taxon>Bacillati</taxon>
        <taxon>Chloroflexota</taxon>
        <taxon>Anaerolineae</taxon>
        <taxon>Anaerolineales</taxon>
        <taxon>Anaerolineaceae</taxon>
        <taxon>Flexilinea</taxon>
    </lineage>
</organism>
<dbReference type="Gene3D" id="1.10.8.50">
    <property type="match status" value="1"/>
</dbReference>
<evidence type="ECO:0000256" key="13">
    <source>
        <dbReference type="ARBA" id="ARBA00023268"/>
    </source>
</evidence>
<dbReference type="InterPro" id="IPR015886">
    <property type="entry name" value="H2TH_FPG"/>
</dbReference>
<evidence type="ECO:0000256" key="12">
    <source>
        <dbReference type="ARBA" id="ARBA00023239"/>
    </source>
</evidence>
<dbReference type="InterPro" id="IPR020629">
    <property type="entry name" value="FPG_Glyclase"/>
</dbReference>
<dbReference type="SMART" id="SM00898">
    <property type="entry name" value="Fapy_DNA_glyco"/>
    <property type="match status" value="1"/>
</dbReference>
<dbReference type="GO" id="GO:0003690">
    <property type="term" value="F:double-stranded DNA binding"/>
    <property type="evidence" value="ECO:0007669"/>
    <property type="project" value="UniProtKB-ARBA"/>
</dbReference>
<comment type="cofactor">
    <cofactor evidence="2">
        <name>Zn(2+)</name>
        <dbReference type="ChEBI" id="CHEBI:29105"/>
    </cofactor>
</comment>
<dbReference type="SMART" id="SM01232">
    <property type="entry name" value="H2TH"/>
    <property type="match status" value="1"/>
</dbReference>
<dbReference type="NCBIfam" id="NF002211">
    <property type="entry name" value="PRK01103.1"/>
    <property type="match status" value="1"/>
</dbReference>